<organism evidence="1 2">
    <name type="scientific">Legionella impletisoli</name>
    <dbReference type="NCBI Taxonomy" id="343510"/>
    <lineage>
        <taxon>Bacteria</taxon>
        <taxon>Pseudomonadati</taxon>
        <taxon>Pseudomonadota</taxon>
        <taxon>Gammaproteobacteria</taxon>
        <taxon>Legionellales</taxon>
        <taxon>Legionellaceae</taxon>
        <taxon>Legionella</taxon>
    </lineage>
</organism>
<sequence>MINALRRSINVLFLTPCNNLFSAKVFTVNGTKAVFLLYKRRNRFKIQIHVRKVSFDKNPFNFKREFYYFTSKNKLFMYDFR</sequence>
<accession>A0A917JQ79</accession>
<dbReference type="Proteomes" id="UP000630149">
    <property type="component" value="Unassembled WGS sequence"/>
</dbReference>
<reference evidence="1" key="1">
    <citation type="journal article" date="2014" name="Int. J. Syst. Evol. Microbiol.">
        <title>Complete genome sequence of Corynebacterium casei LMG S-19264T (=DSM 44701T), isolated from a smear-ripened cheese.</title>
        <authorList>
            <consortium name="US DOE Joint Genome Institute (JGI-PGF)"/>
            <person name="Walter F."/>
            <person name="Albersmeier A."/>
            <person name="Kalinowski J."/>
            <person name="Ruckert C."/>
        </authorList>
    </citation>
    <scope>NUCLEOTIDE SEQUENCE</scope>
    <source>
        <strain evidence="1">JCM 13919</strain>
    </source>
</reference>
<reference evidence="1" key="2">
    <citation type="submission" date="2020-09" db="EMBL/GenBank/DDBJ databases">
        <authorList>
            <person name="Sun Q."/>
            <person name="Ohkuma M."/>
        </authorList>
    </citation>
    <scope>NUCLEOTIDE SEQUENCE</scope>
    <source>
        <strain evidence="1">JCM 13919</strain>
    </source>
</reference>
<protein>
    <submittedName>
        <fullName evidence="1">Uncharacterized protein</fullName>
    </submittedName>
</protein>
<dbReference type="EMBL" id="BMOB01000001">
    <property type="protein sequence ID" value="GGI77231.1"/>
    <property type="molecule type" value="Genomic_DNA"/>
</dbReference>
<gene>
    <name evidence="1" type="ORF">GCM10007966_02430</name>
</gene>
<evidence type="ECO:0000313" key="2">
    <source>
        <dbReference type="Proteomes" id="UP000630149"/>
    </source>
</evidence>
<keyword evidence="2" id="KW-1185">Reference proteome</keyword>
<proteinExistence type="predicted"/>
<dbReference type="AlphaFoldDB" id="A0A917JQ79"/>
<comment type="caution">
    <text evidence="1">The sequence shown here is derived from an EMBL/GenBank/DDBJ whole genome shotgun (WGS) entry which is preliminary data.</text>
</comment>
<evidence type="ECO:0000313" key="1">
    <source>
        <dbReference type="EMBL" id="GGI77231.1"/>
    </source>
</evidence>
<name>A0A917JQ79_9GAMM</name>